<keyword evidence="2" id="KW-1185">Reference proteome</keyword>
<dbReference type="EMBL" id="MRDE01000072">
    <property type="protein sequence ID" value="OMH23679.1"/>
    <property type="molecule type" value="Genomic_DNA"/>
</dbReference>
<name>A0A1R1L895_9MICC</name>
<gene>
    <name evidence="1" type="ORF">BKD30_11660</name>
</gene>
<sequence length="322" mass="34262">MSARAALPPEFALRPFAVREAIAAGVSADRLRGHHLAAGITGARIPAELGGSVAVRARAAIAAMPTAVVSHTTAAALWGLPLPRRLQEAELLHVTHAATPRTSAVHRRGVVGHLAVLSEADVTVRGGVRVTTPARVFLDLASELTVDQLVAVGDAMVCWHADPRGFEPDDPLVSLVDLQRRVAIVRRRRGVRTARAALERVRVGADSEPETRLRLMLVDAGLPEPELNVWIAVNGRRRVVLPDLAYRQQLLSVQYDGAHHADPRQHALDIERADLTAAAGWTEVRIAAADLSALVVVPGLGIVPRAVAKVAAALGAQGWAPR</sequence>
<dbReference type="OrthoDB" id="3234479at2"/>
<dbReference type="AlphaFoldDB" id="A0A1R1L895"/>
<proteinExistence type="predicted"/>
<evidence type="ECO:0000313" key="2">
    <source>
        <dbReference type="Proteomes" id="UP000187085"/>
    </source>
</evidence>
<accession>A0A1R1L895</accession>
<dbReference type="Proteomes" id="UP000187085">
    <property type="component" value="Unassembled WGS sequence"/>
</dbReference>
<comment type="caution">
    <text evidence="1">The sequence shown here is derived from an EMBL/GenBank/DDBJ whole genome shotgun (WGS) entry which is preliminary data.</text>
</comment>
<dbReference type="STRING" id="554083.BKD30_11660"/>
<evidence type="ECO:0008006" key="3">
    <source>
        <dbReference type="Google" id="ProtNLM"/>
    </source>
</evidence>
<protein>
    <recommendedName>
        <fullName evidence="3">DUF559 domain-containing protein</fullName>
    </recommendedName>
</protein>
<evidence type="ECO:0000313" key="1">
    <source>
        <dbReference type="EMBL" id="OMH23679.1"/>
    </source>
</evidence>
<organism evidence="1 2">
    <name type="scientific">Tersicoccus phoenicis</name>
    <dbReference type="NCBI Taxonomy" id="554083"/>
    <lineage>
        <taxon>Bacteria</taxon>
        <taxon>Bacillati</taxon>
        <taxon>Actinomycetota</taxon>
        <taxon>Actinomycetes</taxon>
        <taxon>Micrococcales</taxon>
        <taxon>Micrococcaceae</taxon>
        <taxon>Tersicoccus</taxon>
    </lineage>
</organism>
<reference evidence="1 2" key="1">
    <citation type="submission" date="2016-12" db="EMBL/GenBank/DDBJ databases">
        <title>Draft genome of Tersicoccus phoenicis 1P05MA.</title>
        <authorList>
            <person name="Nakajima Y."/>
            <person name="Yoshizawa S."/>
            <person name="Nakamura K."/>
            <person name="Ogura Y."/>
            <person name="Hayashi T."/>
            <person name="Kogure K."/>
        </authorList>
    </citation>
    <scope>NUCLEOTIDE SEQUENCE [LARGE SCALE GENOMIC DNA]</scope>
    <source>
        <strain evidence="1 2">1p05MA</strain>
    </source>
</reference>
<dbReference type="RefSeq" id="WP_076704972.1">
    <property type="nucleotide sequence ID" value="NZ_MRDE01000072.1"/>
</dbReference>